<evidence type="ECO:0000313" key="2">
    <source>
        <dbReference type="Proteomes" id="UP001642482"/>
    </source>
</evidence>
<comment type="caution">
    <text evidence="1">The sequence shown here is derived from an EMBL/GenBank/DDBJ whole genome shotgun (WGS) entry which is preliminary data.</text>
</comment>
<dbReference type="PANTHER" id="PTHR31630:SF6">
    <property type="entry name" value="PHYTANOYL-COA DIOXYGENASE-RELATED"/>
    <property type="match status" value="1"/>
</dbReference>
<keyword evidence="2" id="KW-1185">Reference proteome</keyword>
<sequence length="324" mass="36653">MLSKVLAGEVKDAPEWMMNLKTKGWTIVPGVLSPEKAQHYADQGYSWLESWGLGFDRDDRNTRKPDQLPFSIRGGLYARYGLAHEQFVWDLRSEPALVDVFSKIWGTDELLVSFDGLNLSVPDSAREPTDAVFAPWAHVDQSPYRTNLQCVQGVLNLLPNGPQDGGLTVLEGSHALYSQLWQHFDHKKGADGWNKFEQQNLDAEMSQWLENQGCRWVKVCAQPGDLLLWESRTVHYGSVPSSTNDRFAAYVCYKPAVHASEETKKERLEVFAKKHGTAHDPTIVRVTPRLPPDDHPTYQAMLEKPLQEPVLTQRARQLAGLEAY</sequence>
<dbReference type="PANTHER" id="PTHR31630">
    <property type="entry name" value="PHYTANOYL-COA DIOXYGENASE-RELATED-RELATED"/>
    <property type="match status" value="1"/>
</dbReference>
<proteinExistence type="predicted"/>
<dbReference type="SUPFAM" id="SSF51197">
    <property type="entry name" value="Clavaminate synthase-like"/>
    <property type="match status" value="1"/>
</dbReference>
<evidence type="ECO:0000313" key="1">
    <source>
        <dbReference type="EMBL" id="CAK7224228.1"/>
    </source>
</evidence>
<gene>
    <name evidence="1" type="ORF">SEUCBS140593_005504</name>
</gene>
<protein>
    <recommendedName>
        <fullName evidence="3">Phytanoyl-CoA dioxygenase</fullName>
    </recommendedName>
</protein>
<dbReference type="EMBL" id="CAWUHD010000054">
    <property type="protein sequence ID" value="CAK7224228.1"/>
    <property type="molecule type" value="Genomic_DNA"/>
</dbReference>
<organism evidence="1 2">
    <name type="scientific">Sporothrix eucalyptigena</name>
    <dbReference type="NCBI Taxonomy" id="1812306"/>
    <lineage>
        <taxon>Eukaryota</taxon>
        <taxon>Fungi</taxon>
        <taxon>Dikarya</taxon>
        <taxon>Ascomycota</taxon>
        <taxon>Pezizomycotina</taxon>
        <taxon>Sordariomycetes</taxon>
        <taxon>Sordariomycetidae</taxon>
        <taxon>Ophiostomatales</taxon>
        <taxon>Ophiostomataceae</taxon>
        <taxon>Sporothrix</taxon>
    </lineage>
</organism>
<evidence type="ECO:0008006" key="3">
    <source>
        <dbReference type="Google" id="ProtNLM"/>
    </source>
</evidence>
<reference evidence="1 2" key="1">
    <citation type="submission" date="2024-01" db="EMBL/GenBank/DDBJ databases">
        <authorList>
            <person name="Allen C."/>
            <person name="Tagirdzhanova G."/>
        </authorList>
    </citation>
    <scope>NUCLEOTIDE SEQUENCE [LARGE SCALE GENOMIC DNA]</scope>
</reference>
<accession>A0ABP0BX85</accession>
<dbReference type="Proteomes" id="UP001642482">
    <property type="component" value="Unassembled WGS sequence"/>
</dbReference>
<dbReference type="InterPro" id="IPR008775">
    <property type="entry name" value="Phytyl_CoA_dOase-like"/>
</dbReference>
<dbReference type="Pfam" id="PF05721">
    <property type="entry name" value="PhyH"/>
    <property type="match status" value="1"/>
</dbReference>
<dbReference type="Gene3D" id="2.60.120.620">
    <property type="entry name" value="q2cbj1_9rhob like domain"/>
    <property type="match status" value="1"/>
</dbReference>
<name>A0ABP0BX85_9PEZI</name>